<keyword evidence="3" id="KW-1185">Reference proteome</keyword>
<protein>
    <submittedName>
        <fullName evidence="2">tRNA modification GTPase MnmE</fullName>
        <ecNumber evidence="2">3.6.-.-</ecNumber>
    </submittedName>
</protein>
<dbReference type="PROSITE" id="PS51709">
    <property type="entry name" value="G_TRME"/>
    <property type="match status" value="1"/>
</dbReference>
<dbReference type="GO" id="GO:0005829">
    <property type="term" value="C:cytosol"/>
    <property type="evidence" value="ECO:0007669"/>
    <property type="project" value="TreeGrafter"/>
</dbReference>
<dbReference type="EMBL" id="SJPX01000004">
    <property type="protein sequence ID" value="TWU49195.1"/>
    <property type="molecule type" value="Genomic_DNA"/>
</dbReference>
<gene>
    <name evidence="2" type="primary">mnmE_2</name>
    <name evidence="2" type="ORF">Poly59_38090</name>
</gene>
<evidence type="ECO:0000259" key="1">
    <source>
        <dbReference type="PROSITE" id="PS51709"/>
    </source>
</evidence>
<organism evidence="2 3">
    <name type="scientific">Rubripirellula reticaptiva</name>
    <dbReference type="NCBI Taxonomy" id="2528013"/>
    <lineage>
        <taxon>Bacteria</taxon>
        <taxon>Pseudomonadati</taxon>
        <taxon>Planctomycetota</taxon>
        <taxon>Planctomycetia</taxon>
        <taxon>Pirellulales</taxon>
        <taxon>Pirellulaceae</taxon>
        <taxon>Rubripirellula</taxon>
    </lineage>
</organism>
<keyword evidence="2" id="KW-0378">Hydrolase</keyword>
<evidence type="ECO:0000313" key="2">
    <source>
        <dbReference type="EMBL" id="TWU49195.1"/>
    </source>
</evidence>
<dbReference type="RefSeq" id="WP_146535491.1">
    <property type="nucleotide sequence ID" value="NZ_SJPX01000004.1"/>
</dbReference>
<dbReference type="CDD" id="cd04164">
    <property type="entry name" value="trmE"/>
    <property type="match status" value="1"/>
</dbReference>
<dbReference type="GO" id="GO:0030488">
    <property type="term" value="P:tRNA methylation"/>
    <property type="evidence" value="ECO:0007669"/>
    <property type="project" value="TreeGrafter"/>
</dbReference>
<dbReference type="InterPro" id="IPR005225">
    <property type="entry name" value="Small_GTP-bd"/>
</dbReference>
<dbReference type="SUPFAM" id="SSF52540">
    <property type="entry name" value="P-loop containing nucleoside triphosphate hydrolases"/>
    <property type="match status" value="1"/>
</dbReference>
<dbReference type="PANTHER" id="PTHR42714:SF2">
    <property type="entry name" value="TRNA MODIFICATION GTPASE GTPBP3, MITOCHONDRIAL"/>
    <property type="match status" value="1"/>
</dbReference>
<dbReference type="InterPro" id="IPR027266">
    <property type="entry name" value="TrmE/GcvT-like"/>
</dbReference>
<dbReference type="Gene3D" id="3.40.50.300">
    <property type="entry name" value="P-loop containing nucleotide triphosphate hydrolases"/>
    <property type="match status" value="1"/>
</dbReference>
<dbReference type="InterPro" id="IPR006073">
    <property type="entry name" value="GTP-bd"/>
</dbReference>
<feature type="domain" description="TrmE-type G" evidence="1">
    <location>
        <begin position="212"/>
        <end position="357"/>
    </location>
</feature>
<dbReference type="GO" id="GO:0016787">
    <property type="term" value="F:hydrolase activity"/>
    <property type="evidence" value="ECO:0007669"/>
    <property type="project" value="UniProtKB-KW"/>
</dbReference>
<accession>A0A5C6EL73</accession>
<dbReference type="InterPro" id="IPR031168">
    <property type="entry name" value="G_TrmE"/>
</dbReference>
<dbReference type="EC" id="3.6.-.-" evidence="2"/>
<dbReference type="OrthoDB" id="9805918at2"/>
<dbReference type="Proteomes" id="UP000317977">
    <property type="component" value="Unassembled WGS sequence"/>
</dbReference>
<dbReference type="GO" id="GO:0002098">
    <property type="term" value="P:tRNA wobble uridine modification"/>
    <property type="evidence" value="ECO:0007669"/>
    <property type="project" value="TreeGrafter"/>
</dbReference>
<comment type="caution">
    <text evidence="2">The sequence shown here is derived from an EMBL/GenBank/DDBJ whole genome shotgun (WGS) entry which is preliminary data.</text>
</comment>
<dbReference type="Gene3D" id="3.30.1360.120">
    <property type="entry name" value="Probable tRNA modification gtpase trme, domain 1"/>
    <property type="match status" value="1"/>
</dbReference>
<evidence type="ECO:0000313" key="3">
    <source>
        <dbReference type="Proteomes" id="UP000317977"/>
    </source>
</evidence>
<dbReference type="NCBIfam" id="TIGR00231">
    <property type="entry name" value="small_GTP"/>
    <property type="match status" value="1"/>
</dbReference>
<sequence>MDNAFLSDGRTRSPQATVAAVITGVGRSAVAVVSLCGPRAAEIIQRCFGPATNGDFCPGQIRYGVWHGVTRGNGTAGAAGESVVVTPIGSLDFEVHCHGGRAATMRVLADLTAAGAVEISSSQYCDQASSSRIVAEATEVLTRCVTARTAAIAMAQVRGVLCNWASDAIVRLHAHSVSKDLASENTCQLDEVKQQAAAIHRFADVTTRLDQPFRVVLVGPPNVGKSSLLNAIVGYNRSITMDIAGTTRDVLHAETVIDGLPIRISDTAGIRVSNEPIEREGISRAHDAAGQADLVIRVSEPGVPTSDKFAATALIDVLNKADRLSETERSATKVLCTVATTGEGVGELMRRISASLIGVMPPVDQPVAINNRQAKCVAEIAEAVDAHQATRLLESLIDFPSIDQRESDD</sequence>
<dbReference type="GO" id="GO:0005525">
    <property type="term" value="F:GTP binding"/>
    <property type="evidence" value="ECO:0007669"/>
    <property type="project" value="InterPro"/>
</dbReference>
<dbReference type="Gene3D" id="1.20.120.430">
    <property type="entry name" value="tRNA modification GTPase MnmE domain 2"/>
    <property type="match status" value="1"/>
</dbReference>
<proteinExistence type="predicted"/>
<dbReference type="PANTHER" id="PTHR42714">
    <property type="entry name" value="TRNA MODIFICATION GTPASE GTPBP3"/>
    <property type="match status" value="1"/>
</dbReference>
<dbReference type="InterPro" id="IPR027368">
    <property type="entry name" value="MnmE_dom2"/>
</dbReference>
<dbReference type="SUPFAM" id="SSF103025">
    <property type="entry name" value="Folate-binding domain"/>
    <property type="match status" value="1"/>
</dbReference>
<dbReference type="InterPro" id="IPR027417">
    <property type="entry name" value="P-loop_NTPase"/>
</dbReference>
<dbReference type="Pfam" id="PF01926">
    <property type="entry name" value="MMR_HSR1"/>
    <property type="match status" value="1"/>
</dbReference>
<reference evidence="2 3" key="1">
    <citation type="submission" date="2019-02" db="EMBL/GenBank/DDBJ databases">
        <title>Deep-cultivation of Planctomycetes and their phenomic and genomic characterization uncovers novel biology.</title>
        <authorList>
            <person name="Wiegand S."/>
            <person name="Jogler M."/>
            <person name="Boedeker C."/>
            <person name="Pinto D."/>
            <person name="Vollmers J."/>
            <person name="Rivas-Marin E."/>
            <person name="Kohn T."/>
            <person name="Peeters S.H."/>
            <person name="Heuer A."/>
            <person name="Rast P."/>
            <person name="Oberbeckmann S."/>
            <person name="Bunk B."/>
            <person name="Jeske O."/>
            <person name="Meyerdierks A."/>
            <person name="Storesund J.E."/>
            <person name="Kallscheuer N."/>
            <person name="Luecker S."/>
            <person name="Lage O.M."/>
            <person name="Pohl T."/>
            <person name="Merkel B.J."/>
            <person name="Hornburger P."/>
            <person name="Mueller R.-W."/>
            <person name="Bruemmer F."/>
            <person name="Labrenz M."/>
            <person name="Spormann A.M."/>
            <person name="Op Den Camp H."/>
            <person name="Overmann J."/>
            <person name="Amann R."/>
            <person name="Jetten M.S.M."/>
            <person name="Mascher T."/>
            <person name="Medema M.H."/>
            <person name="Devos D.P."/>
            <person name="Kaster A.-K."/>
            <person name="Ovreas L."/>
            <person name="Rohde M."/>
            <person name="Galperin M.Y."/>
            <person name="Jogler C."/>
        </authorList>
    </citation>
    <scope>NUCLEOTIDE SEQUENCE [LARGE SCALE GENOMIC DNA]</scope>
    <source>
        <strain evidence="2 3">Poly59</strain>
    </source>
</reference>
<name>A0A5C6EL73_9BACT</name>
<dbReference type="AlphaFoldDB" id="A0A5C6EL73"/>